<protein>
    <recommendedName>
        <fullName evidence="2">Lipid/polyisoprenoid-binding YceI-like domain-containing protein</fullName>
    </recommendedName>
</protein>
<organism evidence="3 4">
    <name type="scientific">Photobacterium jeanii</name>
    <dbReference type="NCBI Taxonomy" id="858640"/>
    <lineage>
        <taxon>Bacteria</taxon>
        <taxon>Pseudomonadati</taxon>
        <taxon>Pseudomonadota</taxon>
        <taxon>Gammaproteobacteria</taxon>
        <taxon>Vibrionales</taxon>
        <taxon>Vibrionaceae</taxon>
        <taxon>Photobacterium</taxon>
    </lineage>
</organism>
<name>A0A178K7F7_9GAMM</name>
<feature type="signal peptide" evidence="1">
    <location>
        <begin position="1"/>
        <end position="21"/>
    </location>
</feature>
<keyword evidence="4" id="KW-1185">Reference proteome</keyword>
<sequence>MRNLKTLLVAMAFVQAPFASADWMLDNDQSLINFLSIKNASVIETHHFKQLEGTLSDKGKAHVVISLASVATNIDIRDERMRSMLFNTDLFPSALLNADLDLEALETLEIGQTKAVPVQFTLELHGQEQQLETQLQVTKLEGGDILASTLQPVVIDAAKFKLNEGVEALRKVAKLDTIVQSVPVNVQLYFNNSDVAIANEK</sequence>
<dbReference type="PANTHER" id="PTHR34406">
    <property type="entry name" value="PROTEIN YCEI"/>
    <property type="match status" value="1"/>
</dbReference>
<dbReference type="OrthoDB" id="9793816at2"/>
<evidence type="ECO:0000313" key="3">
    <source>
        <dbReference type="EMBL" id="OAN13067.1"/>
    </source>
</evidence>
<evidence type="ECO:0000256" key="1">
    <source>
        <dbReference type="SAM" id="SignalP"/>
    </source>
</evidence>
<evidence type="ECO:0000313" key="4">
    <source>
        <dbReference type="Proteomes" id="UP000078503"/>
    </source>
</evidence>
<dbReference type="AlphaFoldDB" id="A0A178K7F7"/>
<dbReference type="SMART" id="SM00867">
    <property type="entry name" value="YceI"/>
    <property type="match status" value="1"/>
</dbReference>
<dbReference type="RefSeq" id="WP_068333033.1">
    <property type="nucleotide sequence ID" value="NZ_LVHF01000029.1"/>
</dbReference>
<dbReference type="PANTHER" id="PTHR34406:SF1">
    <property type="entry name" value="PROTEIN YCEI"/>
    <property type="match status" value="1"/>
</dbReference>
<feature type="domain" description="Lipid/polyisoprenoid-binding YceI-like" evidence="2">
    <location>
        <begin position="22"/>
        <end position="191"/>
    </location>
</feature>
<dbReference type="Proteomes" id="UP000078503">
    <property type="component" value="Unassembled WGS sequence"/>
</dbReference>
<dbReference type="STRING" id="858640.A3K86_15490"/>
<feature type="chain" id="PRO_5008090111" description="Lipid/polyisoprenoid-binding YceI-like domain-containing protein" evidence="1">
    <location>
        <begin position="22"/>
        <end position="201"/>
    </location>
</feature>
<keyword evidence="1" id="KW-0732">Signal</keyword>
<dbReference type="InterPro" id="IPR007372">
    <property type="entry name" value="Lipid/polyisoprenoid-bd_YceI"/>
</dbReference>
<dbReference type="InterPro" id="IPR027016">
    <property type="entry name" value="UCP029811"/>
</dbReference>
<dbReference type="EMBL" id="LVHF01000029">
    <property type="protein sequence ID" value="OAN13067.1"/>
    <property type="molecule type" value="Genomic_DNA"/>
</dbReference>
<dbReference type="Gene3D" id="2.40.128.110">
    <property type="entry name" value="Lipid/polyisoprenoid-binding, YceI-like"/>
    <property type="match status" value="1"/>
</dbReference>
<dbReference type="Pfam" id="PF04264">
    <property type="entry name" value="YceI"/>
    <property type="match status" value="1"/>
</dbReference>
<accession>A0A178K7F7</accession>
<dbReference type="SUPFAM" id="SSF101874">
    <property type="entry name" value="YceI-like"/>
    <property type="match status" value="1"/>
</dbReference>
<gene>
    <name evidence="3" type="ORF">A3K86_15490</name>
</gene>
<proteinExistence type="predicted"/>
<dbReference type="PIRSF" id="PIRSF029811">
    <property type="entry name" value="UCP029811"/>
    <property type="match status" value="1"/>
</dbReference>
<comment type="caution">
    <text evidence="3">The sequence shown here is derived from an EMBL/GenBank/DDBJ whole genome shotgun (WGS) entry which is preliminary data.</text>
</comment>
<reference evidence="3 4" key="1">
    <citation type="submission" date="2016-03" db="EMBL/GenBank/DDBJ databases">
        <title>Photobacterium proteolyticum sp. nov. a protease producing bacterium isolated from ocean sediments of Laizhou Bay.</title>
        <authorList>
            <person name="Li Y."/>
        </authorList>
    </citation>
    <scope>NUCLEOTIDE SEQUENCE [LARGE SCALE GENOMIC DNA]</scope>
    <source>
        <strain evidence="3 4">R-40508</strain>
    </source>
</reference>
<dbReference type="InterPro" id="IPR036761">
    <property type="entry name" value="TTHA0802/YceI-like_sf"/>
</dbReference>
<evidence type="ECO:0000259" key="2">
    <source>
        <dbReference type="SMART" id="SM00867"/>
    </source>
</evidence>